<dbReference type="EMBL" id="JABCRI010000016">
    <property type="protein sequence ID" value="KAF8391845.1"/>
    <property type="molecule type" value="Genomic_DNA"/>
</dbReference>
<keyword evidence="3" id="KW-1185">Reference proteome</keyword>
<gene>
    <name evidence="2" type="ORF">HHK36_022183</name>
</gene>
<name>A0A834YRH3_TETSI</name>
<dbReference type="AlphaFoldDB" id="A0A834YRH3"/>
<comment type="caution">
    <text evidence="2">The sequence shown here is derived from an EMBL/GenBank/DDBJ whole genome shotgun (WGS) entry which is preliminary data.</text>
</comment>
<protein>
    <submittedName>
        <fullName evidence="2">Uncharacterized protein</fullName>
    </submittedName>
</protein>
<proteinExistence type="predicted"/>
<feature type="compositionally biased region" description="Basic and acidic residues" evidence="1">
    <location>
        <begin position="131"/>
        <end position="140"/>
    </location>
</feature>
<sequence>MDRDEHTKTRDRRRLAYEPLCLISAVASMEGYGPGGGVAGSGHVETLCCKSRTRIGLRPLLTNQEISRASTALFLLLPVEASLAARKLSSCSSQEDSVKQEDGFSVYTSKLSPGRSENKEFNESEDVEEVEGGRGHLPFE</sequence>
<reference evidence="2 3" key="1">
    <citation type="submission" date="2020-04" db="EMBL/GenBank/DDBJ databases">
        <title>Plant Genome Project.</title>
        <authorList>
            <person name="Zhang R.-G."/>
        </authorList>
    </citation>
    <scope>NUCLEOTIDE SEQUENCE [LARGE SCALE GENOMIC DNA]</scope>
    <source>
        <strain evidence="2">YNK0</strain>
        <tissue evidence="2">Leaf</tissue>
    </source>
</reference>
<evidence type="ECO:0000313" key="2">
    <source>
        <dbReference type="EMBL" id="KAF8391845.1"/>
    </source>
</evidence>
<evidence type="ECO:0000256" key="1">
    <source>
        <dbReference type="SAM" id="MobiDB-lite"/>
    </source>
</evidence>
<dbReference type="Proteomes" id="UP000655225">
    <property type="component" value="Unassembled WGS sequence"/>
</dbReference>
<accession>A0A834YRH3</accession>
<evidence type="ECO:0000313" key="3">
    <source>
        <dbReference type="Proteomes" id="UP000655225"/>
    </source>
</evidence>
<feature type="region of interest" description="Disordered" evidence="1">
    <location>
        <begin position="92"/>
        <end position="140"/>
    </location>
</feature>
<organism evidence="2 3">
    <name type="scientific">Tetracentron sinense</name>
    <name type="common">Spur-leaf</name>
    <dbReference type="NCBI Taxonomy" id="13715"/>
    <lineage>
        <taxon>Eukaryota</taxon>
        <taxon>Viridiplantae</taxon>
        <taxon>Streptophyta</taxon>
        <taxon>Embryophyta</taxon>
        <taxon>Tracheophyta</taxon>
        <taxon>Spermatophyta</taxon>
        <taxon>Magnoliopsida</taxon>
        <taxon>Trochodendrales</taxon>
        <taxon>Trochodendraceae</taxon>
        <taxon>Tetracentron</taxon>
    </lineage>
</organism>